<keyword evidence="2" id="KW-1185">Reference proteome</keyword>
<proteinExistence type="predicted"/>
<accession>A0AAV2EZL0</accession>
<sequence length="104" mass="11343">MQTSAQTLYILLHPSPSSATSASRQIGGIEAGETFFLLPQQQQLVGGLGIAVGRRARGMTMAAESGQWDSFFFSAMTAGWRSGECEWRRGLTETQYRGINVNLI</sequence>
<name>A0AAV2EZL0_9ROSI</name>
<evidence type="ECO:0000313" key="1">
    <source>
        <dbReference type="EMBL" id="CAL1391324.1"/>
    </source>
</evidence>
<reference evidence="1 2" key="1">
    <citation type="submission" date="2024-04" db="EMBL/GenBank/DDBJ databases">
        <authorList>
            <person name="Fracassetti M."/>
        </authorList>
    </citation>
    <scope>NUCLEOTIDE SEQUENCE [LARGE SCALE GENOMIC DNA]</scope>
</reference>
<protein>
    <submittedName>
        <fullName evidence="1">Uncharacterized protein</fullName>
    </submittedName>
</protein>
<dbReference type="EMBL" id="OZ034818">
    <property type="protein sequence ID" value="CAL1391324.1"/>
    <property type="molecule type" value="Genomic_DNA"/>
</dbReference>
<evidence type="ECO:0000313" key="2">
    <source>
        <dbReference type="Proteomes" id="UP001497516"/>
    </source>
</evidence>
<dbReference type="Proteomes" id="UP001497516">
    <property type="component" value="Chromosome 5"/>
</dbReference>
<organism evidence="1 2">
    <name type="scientific">Linum trigynum</name>
    <dbReference type="NCBI Taxonomy" id="586398"/>
    <lineage>
        <taxon>Eukaryota</taxon>
        <taxon>Viridiplantae</taxon>
        <taxon>Streptophyta</taxon>
        <taxon>Embryophyta</taxon>
        <taxon>Tracheophyta</taxon>
        <taxon>Spermatophyta</taxon>
        <taxon>Magnoliopsida</taxon>
        <taxon>eudicotyledons</taxon>
        <taxon>Gunneridae</taxon>
        <taxon>Pentapetalae</taxon>
        <taxon>rosids</taxon>
        <taxon>fabids</taxon>
        <taxon>Malpighiales</taxon>
        <taxon>Linaceae</taxon>
        <taxon>Linum</taxon>
    </lineage>
</organism>
<gene>
    <name evidence="1" type="ORF">LTRI10_LOCUS32051</name>
</gene>
<dbReference type="AlphaFoldDB" id="A0AAV2EZL0"/>